<keyword evidence="9 12" id="KW-0406">Ion transport</keyword>
<evidence type="ECO:0000256" key="6">
    <source>
        <dbReference type="ARBA" id="ARBA00022692"/>
    </source>
</evidence>
<comment type="similarity">
    <text evidence="2 12">Belongs to the ATPase protein 8 family.</text>
</comment>
<evidence type="ECO:0000256" key="12">
    <source>
        <dbReference type="RuleBase" id="RU003661"/>
    </source>
</evidence>
<dbReference type="InterPro" id="IPR001421">
    <property type="entry name" value="ATP8_metazoa"/>
</dbReference>
<keyword evidence="8 13" id="KW-1133">Transmembrane helix</keyword>
<gene>
    <name evidence="14" type="primary">atp8</name>
</gene>
<comment type="subcellular location">
    <subcellularLocation>
        <location evidence="1 12">Mitochondrion membrane</location>
        <topology evidence="1 12">Single-pass membrane protein</topology>
    </subcellularLocation>
</comment>
<evidence type="ECO:0000256" key="2">
    <source>
        <dbReference type="ARBA" id="ARBA00008892"/>
    </source>
</evidence>
<dbReference type="GO" id="GO:0015986">
    <property type="term" value="P:proton motive force-driven ATP synthesis"/>
    <property type="evidence" value="ECO:0007669"/>
    <property type="project" value="InterPro"/>
</dbReference>
<accession>A0A346RJS4</accession>
<evidence type="ECO:0000256" key="9">
    <source>
        <dbReference type="ARBA" id="ARBA00023065"/>
    </source>
</evidence>
<evidence type="ECO:0000313" key="14">
    <source>
        <dbReference type="EMBL" id="AXS66321.1"/>
    </source>
</evidence>
<dbReference type="EMBL" id="MG193493">
    <property type="protein sequence ID" value="AXS66321.1"/>
    <property type="molecule type" value="Genomic_DNA"/>
</dbReference>
<proteinExistence type="inferred from homology"/>
<keyword evidence="10 12" id="KW-0496">Mitochondrion</keyword>
<evidence type="ECO:0000256" key="4">
    <source>
        <dbReference type="ARBA" id="ARBA00022448"/>
    </source>
</evidence>
<evidence type="ECO:0000256" key="10">
    <source>
        <dbReference type="ARBA" id="ARBA00023128"/>
    </source>
</evidence>
<keyword evidence="11 13" id="KW-0472">Membrane</keyword>
<protein>
    <recommendedName>
        <fullName evidence="12">ATP synthase complex subunit 8</fullName>
    </recommendedName>
</protein>
<feature type="transmembrane region" description="Helical" evidence="13">
    <location>
        <begin position="12"/>
        <end position="33"/>
    </location>
</feature>
<name>A0A346RJS4_9COLE</name>
<keyword evidence="6 12" id="KW-0812">Transmembrane</keyword>
<keyword evidence="5 12" id="KW-0138">CF(0)</keyword>
<reference evidence="14" key="1">
    <citation type="journal article" date="2018" name="J. ISSAAS">
        <title>The contribution of mitochondrial metagenomics to large-scale data mining and phylogenetic analysis of Coleoptera.</title>
        <authorList>
            <person name="Miller K."/>
            <person name="Linard B."/>
            <person name="Motyka M."/>
            <person name="Bocek M."/>
            <person name="Vogler A.P."/>
        </authorList>
    </citation>
    <scope>NUCLEOTIDE SEQUENCE</scope>
</reference>
<evidence type="ECO:0000256" key="3">
    <source>
        <dbReference type="ARBA" id="ARBA00011291"/>
    </source>
</evidence>
<evidence type="ECO:0000256" key="11">
    <source>
        <dbReference type="ARBA" id="ARBA00023136"/>
    </source>
</evidence>
<organism evidence="14">
    <name type="scientific">Staphylinoidea sp. 3 KM-2017</name>
    <dbReference type="NCBI Taxonomy" id="2219457"/>
    <lineage>
        <taxon>Eukaryota</taxon>
        <taxon>Metazoa</taxon>
        <taxon>Ecdysozoa</taxon>
        <taxon>Arthropoda</taxon>
        <taxon>Hexapoda</taxon>
        <taxon>Insecta</taxon>
        <taxon>Pterygota</taxon>
        <taxon>Neoptera</taxon>
        <taxon>Endopterygota</taxon>
        <taxon>Coleoptera</taxon>
        <taxon>Polyphaga</taxon>
        <taxon>Staphyliniformia</taxon>
    </lineage>
</organism>
<dbReference type="GO" id="GO:0015078">
    <property type="term" value="F:proton transmembrane transporter activity"/>
    <property type="evidence" value="ECO:0007669"/>
    <property type="project" value="InterPro"/>
</dbReference>
<keyword evidence="4 12" id="KW-0813">Transport</keyword>
<evidence type="ECO:0000256" key="5">
    <source>
        <dbReference type="ARBA" id="ARBA00022547"/>
    </source>
</evidence>
<keyword evidence="7 12" id="KW-0375">Hydrogen ion transport</keyword>
<comment type="subunit">
    <text evidence="3">F-type ATPases have 2 components, CF(1) - the catalytic core - and CF(0) - the membrane proton channel.</text>
</comment>
<evidence type="ECO:0000256" key="13">
    <source>
        <dbReference type="SAM" id="Phobius"/>
    </source>
</evidence>
<geneLocation type="mitochondrion" evidence="14"/>
<evidence type="ECO:0000256" key="1">
    <source>
        <dbReference type="ARBA" id="ARBA00004304"/>
    </source>
</evidence>
<dbReference type="Pfam" id="PF00895">
    <property type="entry name" value="ATP-synt_8"/>
    <property type="match status" value="1"/>
</dbReference>
<dbReference type="GO" id="GO:0045259">
    <property type="term" value="C:proton-transporting ATP synthase complex"/>
    <property type="evidence" value="ECO:0007669"/>
    <property type="project" value="UniProtKB-KW"/>
</dbReference>
<dbReference type="GO" id="GO:0031966">
    <property type="term" value="C:mitochondrial membrane"/>
    <property type="evidence" value="ECO:0007669"/>
    <property type="project" value="UniProtKB-SubCell"/>
</dbReference>
<sequence>MPQMAPMNWLTLFIFFVLIFMLFNSINYFSFLYTPSPFKAPENKKMLMSWKW</sequence>
<evidence type="ECO:0000256" key="8">
    <source>
        <dbReference type="ARBA" id="ARBA00022989"/>
    </source>
</evidence>
<dbReference type="AlphaFoldDB" id="A0A346RJS4"/>
<evidence type="ECO:0000256" key="7">
    <source>
        <dbReference type="ARBA" id="ARBA00022781"/>
    </source>
</evidence>